<reference evidence="2 3" key="1">
    <citation type="submission" date="2020-04" db="EMBL/GenBank/DDBJ databases">
        <title>Plant Genome Project.</title>
        <authorList>
            <person name="Zhang R.-G."/>
        </authorList>
    </citation>
    <scope>NUCLEOTIDE SEQUENCE [LARGE SCALE GENOMIC DNA]</scope>
    <source>
        <strain evidence="2">YNK0</strain>
        <tissue evidence="2">Leaf</tissue>
    </source>
</reference>
<dbReference type="OrthoDB" id="913780at2759"/>
<evidence type="ECO:0000313" key="3">
    <source>
        <dbReference type="Proteomes" id="UP000655225"/>
    </source>
</evidence>
<gene>
    <name evidence="2" type="ORF">HHK36_005512</name>
</gene>
<keyword evidence="3" id="KW-1185">Reference proteome</keyword>
<comment type="caution">
    <text evidence="2">The sequence shown here is derived from an EMBL/GenBank/DDBJ whole genome shotgun (WGS) entry which is preliminary data.</text>
</comment>
<feature type="region of interest" description="Disordered" evidence="1">
    <location>
        <begin position="1"/>
        <end position="24"/>
    </location>
</feature>
<organism evidence="2 3">
    <name type="scientific">Tetracentron sinense</name>
    <name type="common">Spur-leaf</name>
    <dbReference type="NCBI Taxonomy" id="13715"/>
    <lineage>
        <taxon>Eukaryota</taxon>
        <taxon>Viridiplantae</taxon>
        <taxon>Streptophyta</taxon>
        <taxon>Embryophyta</taxon>
        <taxon>Tracheophyta</taxon>
        <taxon>Spermatophyta</taxon>
        <taxon>Magnoliopsida</taxon>
        <taxon>Trochodendrales</taxon>
        <taxon>Trochodendraceae</taxon>
        <taxon>Tetracentron</taxon>
    </lineage>
</organism>
<evidence type="ECO:0000313" key="2">
    <source>
        <dbReference type="EMBL" id="KAF8409436.1"/>
    </source>
</evidence>
<sequence>MGADNGKKSKVAERGEDEESDDIDGELVLSIEKLQEIQDELEKYYVTPRAGGKKKKGAKMVTVKKRLKLIKGLSRDLSMFYGMGFGMETEDGLIGEVKGKMISTKSIEISTDGGNKILLAQLQQLRAEEKDLNKKKDCSFVLPANPLCIGVGMEDVSTIVANLFGEERKDLGLMAAA</sequence>
<protein>
    <submittedName>
        <fullName evidence="2">Uncharacterized protein</fullName>
    </submittedName>
</protein>
<feature type="compositionally biased region" description="Acidic residues" evidence="1">
    <location>
        <begin position="15"/>
        <end position="24"/>
    </location>
</feature>
<name>A0A834ZLK0_TETSI</name>
<dbReference type="AlphaFoldDB" id="A0A834ZLK0"/>
<dbReference type="EMBL" id="JABCRI010000003">
    <property type="protein sequence ID" value="KAF8409436.1"/>
    <property type="molecule type" value="Genomic_DNA"/>
</dbReference>
<evidence type="ECO:0000256" key="1">
    <source>
        <dbReference type="SAM" id="MobiDB-lite"/>
    </source>
</evidence>
<accession>A0A834ZLK0</accession>
<dbReference type="Proteomes" id="UP000655225">
    <property type="component" value="Unassembled WGS sequence"/>
</dbReference>
<dbReference type="Gene3D" id="1.20.5.1500">
    <property type="match status" value="1"/>
</dbReference>
<proteinExistence type="predicted"/>
<feature type="compositionally biased region" description="Basic and acidic residues" evidence="1">
    <location>
        <begin position="1"/>
        <end position="14"/>
    </location>
</feature>